<dbReference type="EMBL" id="VSSQ01000060">
    <property type="protein sequence ID" value="MPL71587.1"/>
    <property type="molecule type" value="Genomic_DNA"/>
</dbReference>
<evidence type="ECO:0000259" key="2">
    <source>
        <dbReference type="Pfam" id="PF07790"/>
    </source>
</evidence>
<dbReference type="NCBIfam" id="TIGR02537">
    <property type="entry name" value="arch_flag_Nterm"/>
    <property type="match status" value="1"/>
</dbReference>
<feature type="transmembrane region" description="Helical" evidence="1">
    <location>
        <begin position="12"/>
        <end position="37"/>
    </location>
</feature>
<sequence length="218" mass="23406">MRFMKQDSAVSPVVGVMLMLVVTITVAAVVAAFVGGITSDEQIAPSVNFDVSYVAGISDTDKTNSVPDYSSSASKNNGFVFKLLGGDPVQLDKIKIMLTSDGSSITFDPSIYRDRTSPAVNEAVIDIMFGIDNTTSQTYYAVPNNLDTTIAVGESFILLADGYYDNTADASASKIGRFLLWTPETGGRFVVQEHVPVTYTIFDITTGKQIQKGTITIN</sequence>
<keyword evidence="1" id="KW-1133">Transmembrane helix</keyword>
<evidence type="ECO:0000313" key="3">
    <source>
        <dbReference type="EMBL" id="MPL71587.1"/>
    </source>
</evidence>
<keyword evidence="1" id="KW-0472">Membrane</keyword>
<dbReference type="Pfam" id="PF07790">
    <property type="entry name" value="Pilin_N"/>
    <property type="match status" value="1"/>
</dbReference>
<feature type="domain" description="Archaeal Type IV pilin N-terminal" evidence="2">
    <location>
        <begin position="8"/>
        <end position="102"/>
    </location>
</feature>
<name>A0A644TYR6_9ZZZZ</name>
<dbReference type="InterPro" id="IPR012859">
    <property type="entry name" value="Pilin_N_archaeal"/>
</dbReference>
<keyword evidence="1" id="KW-0812">Transmembrane</keyword>
<proteinExistence type="predicted"/>
<protein>
    <recommendedName>
        <fullName evidence="2">Archaeal Type IV pilin N-terminal domain-containing protein</fullName>
    </recommendedName>
</protein>
<comment type="caution">
    <text evidence="3">The sequence shown here is derived from an EMBL/GenBank/DDBJ whole genome shotgun (WGS) entry which is preliminary data.</text>
</comment>
<organism evidence="3">
    <name type="scientific">bioreactor metagenome</name>
    <dbReference type="NCBI Taxonomy" id="1076179"/>
    <lineage>
        <taxon>unclassified sequences</taxon>
        <taxon>metagenomes</taxon>
        <taxon>ecological metagenomes</taxon>
    </lineage>
</organism>
<dbReference type="AlphaFoldDB" id="A0A644TYR6"/>
<dbReference type="InterPro" id="IPR013373">
    <property type="entry name" value="Flagellin/pilin_N_arc"/>
</dbReference>
<gene>
    <name evidence="3" type="ORF">SDC9_17364</name>
</gene>
<evidence type="ECO:0000256" key="1">
    <source>
        <dbReference type="SAM" id="Phobius"/>
    </source>
</evidence>
<accession>A0A644TYR6</accession>
<reference evidence="3" key="1">
    <citation type="submission" date="2019-08" db="EMBL/GenBank/DDBJ databases">
        <authorList>
            <person name="Kucharzyk K."/>
            <person name="Murdoch R.W."/>
            <person name="Higgins S."/>
            <person name="Loffler F."/>
        </authorList>
    </citation>
    <scope>NUCLEOTIDE SEQUENCE</scope>
</reference>